<accession>A0ABT2GH42</accession>
<organism evidence="1 2">
    <name type="scientific">Herbiconiux gentiana</name>
    <dbReference type="NCBI Taxonomy" id="2970912"/>
    <lineage>
        <taxon>Bacteria</taxon>
        <taxon>Bacillati</taxon>
        <taxon>Actinomycetota</taxon>
        <taxon>Actinomycetes</taxon>
        <taxon>Micrococcales</taxon>
        <taxon>Microbacteriaceae</taxon>
        <taxon>Herbiconiux</taxon>
    </lineage>
</organism>
<comment type="caution">
    <text evidence="1">The sequence shown here is derived from an EMBL/GenBank/DDBJ whole genome shotgun (WGS) entry which is preliminary data.</text>
</comment>
<name>A0ABT2GH42_9MICO</name>
<dbReference type="RefSeq" id="WP_259487009.1">
    <property type="nucleotide sequence ID" value="NZ_JANTEZ010000005.1"/>
</dbReference>
<gene>
    <name evidence="1" type="ORF">NVV95_13160</name>
</gene>
<protein>
    <submittedName>
        <fullName evidence="1">Uncharacterized protein</fullName>
    </submittedName>
</protein>
<evidence type="ECO:0000313" key="1">
    <source>
        <dbReference type="EMBL" id="MCS5715493.1"/>
    </source>
</evidence>
<dbReference type="Proteomes" id="UP001165580">
    <property type="component" value="Unassembled WGS sequence"/>
</dbReference>
<keyword evidence="2" id="KW-1185">Reference proteome</keyword>
<proteinExistence type="predicted"/>
<evidence type="ECO:0000313" key="2">
    <source>
        <dbReference type="Proteomes" id="UP001165580"/>
    </source>
</evidence>
<dbReference type="EMBL" id="JANTEZ010000005">
    <property type="protein sequence ID" value="MCS5715493.1"/>
    <property type="molecule type" value="Genomic_DNA"/>
</dbReference>
<reference evidence="1" key="1">
    <citation type="submission" date="2022-08" db="EMBL/GenBank/DDBJ databases">
        <authorList>
            <person name="Deng Y."/>
            <person name="Han X.-F."/>
            <person name="Zhang Y.-Q."/>
        </authorList>
    </citation>
    <scope>NUCLEOTIDE SEQUENCE</scope>
    <source>
        <strain evidence="1">CPCC 205716</strain>
    </source>
</reference>
<sequence>MDLGPLGGYRLPSALQTAYGVTTAQELADQLGVTKAPTAELGGEADAAYQSLRQGDPGPARSLLVDKLGVSEQNADEALAKLPPLT</sequence>